<evidence type="ECO:0000259" key="6">
    <source>
        <dbReference type="Pfam" id="PF21639"/>
    </source>
</evidence>
<comment type="caution">
    <text evidence="7">The sequence shown here is derived from an EMBL/GenBank/DDBJ whole genome shotgun (WGS) entry which is preliminary data.</text>
</comment>
<keyword evidence="2" id="KW-0235">DNA replication</keyword>
<dbReference type="AlphaFoldDB" id="A0A7J0G7Q7"/>
<evidence type="ECO:0000256" key="4">
    <source>
        <dbReference type="SAM" id="MobiDB-lite"/>
    </source>
</evidence>
<evidence type="ECO:0000256" key="1">
    <source>
        <dbReference type="ARBA" id="ARBA00004123"/>
    </source>
</evidence>
<dbReference type="OrthoDB" id="365981at2759"/>
<feature type="domain" description="Origin recognition complex subunit 5 C-terminal" evidence="5">
    <location>
        <begin position="164"/>
        <end position="219"/>
    </location>
</feature>
<evidence type="ECO:0000313" key="8">
    <source>
        <dbReference type="Proteomes" id="UP000585474"/>
    </source>
</evidence>
<dbReference type="EMBL" id="BJWL01000018">
    <property type="protein sequence ID" value="GFZ06836.1"/>
    <property type="molecule type" value="Genomic_DNA"/>
</dbReference>
<dbReference type="GO" id="GO:0003688">
    <property type="term" value="F:DNA replication origin binding"/>
    <property type="evidence" value="ECO:0007669"/>
    <property type="project" value="TreeGrafter"/>
</dbReference>
<gene>
    <name evidence="7" type="ORF">Acr_18g0010060</name>
</gene>
<keyword evidence="8" id="KW-1185">Reference proteome</keyword>
<organism evidence="7 8">
    <name type="scientific">Actinidia rufa</name>
    <dbReference type="NCBI Taxonomy" id="165716"/>
    <lineage>
        <taxon>Eukaryota</taxon>
        <taxon>Viridiplantae</taxon>
        <taxon>Streptophyta</taxon>
        <taxon>Embryophyta</taxon>
        <taxon>Tracheophyta</taxon>
        <taxon>Spermatophyta</taxon>
        <taxon>Magnoliopsida</taxon>
        <taxon>eudicotyledons</taxon>
        <taxon>Gunneridae</taxon>
        <taxon>Pentapetalae</taxon>
        <taxon>asterids</taxon>
        <taxon>Ericales</taxon>
        <taxon>Actinidiaceae</taxon>
        <taxon>Actinidia</taxon>
    </lineage>
</organism>
<evidence type="ECO:0000256" key="2">
    <source>
        <dbReference type="ARBA" id="ARBA00022705"/>
    </source>
</evidence>
<dbReference type="Pfam" id="PF21639">
    <property type="entry name" value="ORC5_lid"/>
    <property type="match status" value="1"/>
</dbReference>
<name>A0A7J0G7Q7_9ERIC</name>
<dbReference type="InterPro" id="IPR048866">
    <property type="entry name" value="ORC5_lid"/>
</dbReference>
<dbReference type="Pfam" id="PF14630">
    <property type="entry name" value="ORC5_C"/>
    <property type="match status" value="1"/>
</dbReference>
<evidence type="ECO:0000256" key="3">
    <source>
        <dbReference type="ARBA" id="ARBA00023242"/>
    </source>
</evidence>
<dbReference type="PANTHER" id="PTHR12705:SF0">
    <property type="entry name" value="ORIGIN RECOGNITION COMPLEX SUBUNIT 5"/>
    <property type="match status" value="1"/>
</dbReference>
<dbReference type="GO" id="GO:0005664">
    <property type="term" value="C:nuclear origin of replication recognition complex"/>
    <property type="evidence" value="ECO:0007669"/>
    <property type="project" value="TreeGrafter"/>
</dbReference>
<evidence type="ECO:0000259" key="5">
    <source>
        <dbReference type="Pfam" id="PF14630"/>
    </source>
</evidence>
<proteinExistence type="predicted"/>
<dbReference type="PANTHER" id="PTHR12705">
    <property type="entry name" value="ORIGIN RECOGNITION COMPLEX SUBUNIT 5"/>
    <property type="match status" value="1"/>
</dbReference>
<reference evidence="7 8" key="1">
    <citation type="submission" date="2019-07" db="EMBL/GenBank/DDBJ databases">
        <title>De Novo Assembly of kiwifruit Actinidia rufa.</title>
        <authorList>
            <person name="Sugita-Konishi S."/>
            <person name="Sato K."/>
            <person name="Mori E."/>
            <person name="Abe Y."/>
            <person name="Kisaki G."/>
            <person name="Hamano K."/>
            <person name="Suezawa K."/>
            <person name="Otani M."/>
            <person name="Fukuda T."/>
            <person name="Manabe T."/>
            <person name="Gomi K."/>
            <person name="Tabuchi M."/>
            <person name="Akimitsu K."/>
            <person name="Kataoka I."/>
        </authorList>
    </citation>
    <scope>NUCLEOTIDE SEQUENCE [LARGE SCALE GENOMIC DNA]</scope>
    <source>
        <strain evidence="8">cv. Fuchu</strain>
    </source>
</reference>
<dbReference type="InterPro" id="IPR020796">
    <property type="entry name" value="ORC5"/>
</dbReference>
<protein>
    <submittedName>
        <fullName evidence="7">Origin recognition complex protein 5</fullName>
    </submittedName>
</protein>
<dbReference type="GO" id="GO:0006270">
    <property type="term" value="P:DNA replication initiation"/>
    <property type="evidence" value="ECO:0007669"/>
    <property type="project" value="TreeGrafter"/>
</dbReference>
<sequence>MVYLIIDNLELVREWDKSANLLPFLFKLYAILMIPEVGLVYISNTSPDTYYSDTGYIEPVPVYFPDYTEKDLCQIFPWNQANPKLHSSFLKVVLRPFCRTTRRVDELSAAFSPLFKKYCEPLSDLGISPSEEMKRRLYSHLQSHIMPSLNEVFKIASRPSSEVFLDSRNPATLDASLFNSTGGSDNRKRKRKSSVKSMEHKEAAEQELLMKGPGTFPLESYPVSAMLILSAKEEVVHWIAQLGTNLQYLKI</sequence>
<comment type="subcellular location">
    <subcellularLocation>
        <location evidence="1">Nucleus</location>
    </subcellularLocation>
</comment>
<feature type="domain" description="ORC5 lid" evidence="6">
    <location>
        <begin position="87"/>
        <end position="135"/>
    </location>
</feature>
<accession>A0A7J0G7Q7</accession>
<keyword evidence="3" id="KW-0539">Nucleus</keyword>
<dbReference type="Proteomes" id="UP000585474">
    <property type="component" value="Unassembled WGS sequence"/>
</dbReference>
<feature type="region of interest" description="Disordered" evidence="4">
    <location>
        <begin position="176"/>
        <end position="201"/>
    </location>
</feature>
<dbReference type="InterPro" id="IPR047088">
    <property type="entry name" value="ORC5_C"/>
</dbReference>
<evidence type="ECO:0000313" key="7">
    <source>
        <dbReference type="EMBL" id="GFZ06836.1"/>
    </source>
</evidence>